<dbReference type="OrthoDB" id="9805769at2"/>
<feature type="transmembrane region" description="Helical" evidence="8">
    <location>
        <begin position="6"/>
        <end position="21"/>
    </location>
</feature>
<feature type="transmembrane region" description="Helical" evidence="8">
    <location>
        <begin position="264"/>
        <end position="283"/>
    </location>
</feature>
<evidence type="ECO:0000256" key="2">
    <source>
        <dbReference type="ARBA" id="ARBA00022475"/>
    </source>
</evidence>
<feature type="transmembrane region" description="Helical" evidence="8">
    <location>
        <begin position="65"/>
        <end position="87"/>
    </location>
</feature>
<gene>
    <name evidence="10" type="ordered locus">Glov_2555</name>
</gene>
<keyword evidence="4 8" id="KW-1133">Transmembrane helix</keyword>
<keyword evidence="11" id="KW-1185">Reference proteome</keyword>
<dbReference type="PANTHER" id="PTHR42682:SF5">
    <property type="entry name" value="HYDROGENASE-4 COMPONENT F"/>
    <property type="match status" value="1"/>
</dbReference>
<comment type="subcellular location">
    <subcellularLocation>
        <location evidence="1">Cell membrane</location>
        <topology evidence="1">Multi-pass membrane protein</topology>
    </subcellularLocation>
    <subcellularLocation>
        <location evidence="7">Membrane</location>
        <topology evidence="7">Multi-pass membrane protein</topology>
    </subcellularLocation>
</comment>
<evidence type="ECO:0000256" key="4">
    <source>
        <dbReference type="ARBA" id="ARBA00022989"/>
    </source>
</evidence>
<evidence type="ECO:0000256" key="1">
    <source>
        <dbReference type="ARBA" id="ARBA00004651"/>
    </source>
</evidence>
<dbReference type="AlphaFoldDB" id="B3E6C2"/>
<feature type="transmembrane region" description="Helical" evidence="8">
    <location>
        <begin position="365"/>
        <end position="386"/>
    </location>
</feature>
<dbReference type="InterPro" id="IPR052175">
    <property type="entry name" value="ComplexI-like_HydComp"/>
</dbReference>
<organism evidence="10 11">
    <name type="scientific">Trichlorobacter lovleyi (strain ATCC BAA-1151 / DSM 17278 / SZ)</name>
    <name type="common">Geobacter lovleyi</name>
    <dbReference type="NCBI Taxonomy" id="398767"/>
    <lineage>
        <taxon>Bacteria</taxon>
        <taxon>Pseudomonadati</taxon>
        <taxon>Thermodesulfobacteriota</taxon>
        <taxon>Desulfuromonadia</taxon>
        <taxon>Geobacterales</taxon>
        <taxon>Geobacteraceae</taxon>
        <taxon>Trichlorobacter</taxon>
    </lineage>
</organism>
<dbReference type="RefSeq" id="WP_012470601.1">
    <property type="nucleotide sequence ID" value="NC_010814.1"/>
</dbReference>
<dbReference type="PRINTS" id="PR01437">
    <property type="entry name" value="NUOXDRDTASE4"/>
</dbReference>
<dbReference type="PANTHER" id="PTHR42682">
    <property type="entry name" value="HYDROGENASE-4 COMPONENT F"/>
    <property type="match status" value="1"/>
</dbReference>
<dbReference type="STRING" id="398767.Glov_2555"/>
<dbReference type="InterPro" id="IPR003918">
    <property type="entry name" value="NADH_UbQ_OxRdtase"/>
</dbReference>
<feature type="transmembrane region" description="Helical" evidence="8">
    <location>
        <begin position="94"/>
        <end position="112"/>
    </location>
</feature>
<protein>
    <submittedName>
        <fullName evidence="10">NADH dehydrogenase (Quinone)</fullName>
        <ecNumber evidence="10">1.6.99.5</ecNumber>
    </submittedName>
</protein>
<evidence type="ECO:0000256" key="5">
    <source>
        <dbReference type="ARBA" id="ARBA00023002"/>
    </source>
</evidence>
<keyword evidence="3 7" id="KW-0812">Transmembrane</keyword>
<keyword evidence="6 8" id="KW-0472">Membrane</keyword>
<proteinExistence type="predicted"/>
<feature type="transmembrane region" description="Helical" evidence="8">
    <location>
        <begin position="304"/>
        <end position="324"/>
    </location>
</feature>
<dbReference type="eggNOG" id="COG0651">
    <property type="taxonomic scope" value="Bacteria"/>
</dbReference>
<keyword evidence="5 10" id="KW-0560">Oxidoreductase</keyword>
<evidence type="ECO:0000313" key="11">
    <source>
        <dbReference type="Proteomes" id="UP000002420"/>
    </source>
</evidence>
<feature type="transmembrane region" description="Helical" evidence="8">
    <location>
        <begin position="191"/>
        <end position="210"/>
    </location>
</feature>
<dbReference type="Pfam" id="PF00361">
    <property type="entry name" value="Proton_antipo_M"/>
    <property type="match status" value="1"/>
</dbReference>
<sequence>MLTYLLVLLPLLGGLIAWLIPDNRVRPLLLPIIALPHLALSLYLIATPSIKVPGSWLWLDPLGKITLLAVSALFAVCAVYGVGYLAYRQERSNRVLCLGLLVCLAAMSLVTLCQHLGLLWVAVETTTVSMAPLIYFNRNARSIEATWKYLLICSVGIALALLGLLFLAYATHVAHQDATLLLSDLLEDARLLNRGWLHAAFIFLLVGYGSKLGLAPLHTWKPDAYGEAPGLVGALLAGGLVNCAFLAILRIYQICLASVTELLFFQQVLVVLGLLSMAVAAVFMARQHDFKRMLAYSSVEHVGILAIGLGIGKGALFGVLFHLINNGLTKGVLFLSSGNIHRSYGGKTTEVVQGALTRLPWSGGLFLAGFIAITGSPPFSPFISEFSIISSIFVQRQYLVGGLFLLFLAVIFIGMALTVLPMVMGRPRTDLGKSDYRDQLLTVGPPLVMLLVIVWLGVWPPEALLQLLKDGAAMLEVRL</sequence>
<dbReference type="HOGENOM" id="CLU_007100_10_1_7"/>
<dbReference type="EMBL" id="CP001089">
    <property type="protein sequence ID" value="ACD96269.1"/>
    <property type="molecule type" value="Genomic_DNA"/>
</dbReference>
<evidence type="ECO:0000259" key="9">
    <source>
        <dbReference type="Pfam" id="PF00361"/>
    </source>
</evidence>
<dbReference type="KEGG" id="glo:Glov_2555"/>
<dbReference type="GO" id="GO:0008137">
    <property type="term" value="F:NADH dehydrogenase (ubiquinone) activity"/>
    <property type="evidence" value="ECO:0007669"/>
    <property type="project" value="InterPro"/>
</dbReference>
<evidence type="ECO:0000256" key="8">
    <source>
        <dbReference type="SAM" id="Phobius"/>
    </source>
</evidence>
<feature type="transmembrane region" description="Helical" evidence="8">
    <location>
        <begin position="440"/>
        <end position="459"/>
    </location>
</feature>
<dbReference type="Proteomes" id="UP000002420">
    <property type="component" value="Chromosome"/>
</dbReference>
<dbReference type="InterPro" id="IPR001750">
    <property type="entry name" value="ND/Mrp_TM"/>
</dbReference>
<accession>B3E6C2</accession>
<evidence type="ECO:0000313" key="10">
    <source>
        <dbReference type="EMBL" id="ACD96269.1"/>
    </source>
</evidence>
<dbReference type="GO" id="GO:0042773">
    <property type="term" value="P:ATP synthesis coupled electron transport"/>
    <property type="evidence" value="ECO:0007669"/>
    <property type="project" value="InterPro"/>
</dbReference>
<evidence type="ECO:0000256" key="3">
    <source>
        <dbReference type="ARBA" id="ARBA00022692"/>
    </source>
</evidence>
<evidence type="ECO:0000256" key="7">
    <source>
        <dbReference type="RuleBase" id="RU000320"/>
    </source>
</evidence>
<feature type="transmembrane region" description="Helical" evidence="8">
    <location>
        <begin position="398"/>
        <end position="420"/>
    </location>
</feature>
<name>B3E6C2_TRIL1</name>
<feature type="transmembrane region" description="Helical" evidence="8">
    <location>
        <begin position="28"/>
        <end position="45"/>
    </location>
</feature>
<dbReference type="GO" id="GO:0016491">
    <property type="term" value="F:oxidoreductase activity"/>
    <property type="evidence" value="ECO:0007669"/>
    <property type="project" value="UniProtKB-KW"/>
</dbReference>
<feature type="transmembrane region" description="Helical" evidence="8">
    <location>
        <begin position="118"/>
        <end position="137"/>
    </location>
</feature>
<dbReference type="GO" id="GO:0005886">
    <property type="term" value="C:plasma membrane"/>
    <property type="evidence" value="ECO:0007669"/>
    <property type="project" value="UniProtKB-SubCell"/>
</dbReference>
<reference evidence="10 11" key="1">
    <citation type="submission" date="2008-05" db="EMBL/GenBank/DDBJ databases">
        <title>Complete sequence of chromosome of Geobacter lovleyi SZ.</title>
        <authorList>
            <consortium name="US DOE Joint Genome Institute"/>
            <person name="Lucas S."/>
            <person name="Copeland A."/>
            <person name="Lapidus A."/>
            <person name="Glavina del Rio T."/>
            <person name="Dalin E."/>
            <person name="Tice H."/>
            <person name="Bruce D."/>
            <person name="Goodwin L."/>
            <person name="Pitluck S."/>
            <person name="Chertkov O."/>
            <person name="Meincke L."/>
            <person name="Brettin T."/>
            <person name="Detter J.C."/>
            <person name="Han C."/>
            <person name="Tapia R."/>
            <person name="Kuske C.R."/>
            <person name="Schmutz J."/>
            <person name="Larimer F."/>
            <person name="Land M."/>
            <person name="Hauser L."/>
            <person name="Kyrpides N."/>
            <person name="Mikhailova N."/>
            <person name="Sung Y."/>
            <person name="Fletcher K.E."/>
            <person name="Ritalahti K.M."/>
            <person name="Loeffler F.E."/>
            <person name="Richardson P."/>
        </authorList>
    </citation>
    <scope>NUCLEOTIDE SEQUENCE [LARGE SCALE GENOMIC DNA]</scope>
    <source>
        <strain evidence="11">ATCC BAA-1151 / DSM 17278 / SZ</strain>
    </source>
</reference>
<dbReference type="EC" id="1.6.99.5" evidence="10"/>
<feature type="transmembrane region" description="Helical" evidence="8">
    <location>
        <begin position="149"/>
        <end position="171"/>
    </location>
</feature>
<feature type="domain" description="NADH:quinone oxidoreductase/Mrp antiporter transmembrane" evidence="9">
    <location>
        <begin position="115"/>
        <end position="401"/>
    </location>
</feature>
<evidence type="ECO:0000256" key="6">
    <source>
        <dbReference type="ARBA" id="ARBA00023136"/>
    </source>
</evidence>
<keyword evidence="2" id="KW-1003">Cell membrane</keyword>
<feature type="transmembrane region" description="Helical" evidence="8">
    <location>
        <begin position="231"/>
        <end position="252"/>
    </location>
</feature>